<dbReference type="AlphaFoldDB" id="A0A075LHA8"/>
<sequence>MKKYQEIFTTKINESFAMFKQQDTIRKGDLYQLVHQIKGTGASIGLNTLSEVAEAQLLRIAEIEGERLSKDVWMPIIEAIEAELQQQAELPARPRVFIRQEPVLLISINNDWLMRARERIEKEGLQVIVAADKERAIAHLYDAHPLITLIDGRWREHITKEDTAYIQQKMFSFVMFIGGNLNFEEKQRYFRNGITDIIDQHEVDELVIEIIFNRLKLLDTMEQRVVVDPLTQVYNRSFLAGFPAGRESELTCAVLDIDNFKQVNDTYGHASGDIVLRNFAAYLKGAVREEDYVIRYGGEEFLLLMPGIKDELAASRLREILEGYIHQPHELAQTIIYTSFTAGVASKVSDERLMLDQLIEQADHALYYGKRNGKQQVNVYESCHHNMEEEPYKSLYLSVVDDDTIIRSLLQDNLEGLQMDGYRVQLKAFADGSSLLDSDWIRQAGKHIVLLDGVMPDMDGLEVLSALRTYPNEKNLFVMMLTGRQDNQDVVKALELGADDYMTKPFHVEEVAARIKRLTLRT</sequence>
<evidence type="ECO:0000259" key="2">
    <source>
        <dbReference type="PROSITE" id="PS50110"/>
    </source>
</evidence>
<dbReference type="EMBL" id="CP008876">
    <property type="protein sequence ID" value="AIF66060.1"/>
    <property type="molecule type" value="Genomic_DNA"/>
</dbReference>
<dbReference type="InterPro" id="IPR036641">
    <property type="entry name" value="HPT_dom_sf"/>
</dbReference>
<organism evidence="4 5">
    <name type="scientific">Terribacillus saccharophilus</name>
    <dbReference type="NCBI Taxonomy" id="361277"/>
    <lineage>
        <taxon>Bacteria</taxon>
        <taxon>Bacillati</taxon>
        <taxon>Bacillota</taxon>
        <taxon>Bacilli</taxon>
        <taxon>Bacillales</taxon>
        <taxon>Bacillaceae</taxon>
        <taxon>Terribacillus</taxon>
    </lineage>
</organism>
<evidence type="ECO:0000313" key="4">
    <source>
        <dbReference type="EMBL" id="AIF66060.1"/>
    </source>
</evidence>
<dbReference type="SUPFAM" id="SSF47226">
    <property type="entry name" value="Histidine-containing phosphotransfer domain, HPT domain"/>
    <property type="match status" value="1"/>
</dbReference>
<gene>
    <name evidence="4" type="ORF">GZ22_05040</name>
</gene>
<dbReference type="GO" id="GO:0052621">
    <property type="term" value="F:diguanylate cyclase activity"/>
    <property type="evidence" value="ECO:0007669"/>
    <property type="project" value="TreeGrafter"/>
</dbReference>
<dbReference type="GO" id="GO:0043709">
    <property type="term" value="P:cell adhesion involved in single-species biofilm formation"/>
    <property type="evidence" value="ECO:0007669"/>
    <property type="project" value="TreeGrafter"/>
</dbReference>
<dbReference type="InterPro" id="IPR000160">
    <property type="entry name" value="GGDEF_dom"/>
</dbReference>
<evidence type="ECO:0000259" key="3">
    <source>
        <dbReference type="PROSITE" id="PS50887"/>
    </source>
</evidence>
<proteinExistence type="predicted"/>
<feature type="modified residue" description="4-aspartylphosphate" evidence="1">
    <location>
        <position position="452"/>
    </location>
</feature>
<dbReference type="GeneID" id="34221617"/>
<accession>A0A075LHA8</accession>
<dbReference type="KEGG" id="tap:GZ22_05040"/>
<dbReference type="SMART" id="SM00267">
    <property type="entry name" value="GGDEF"/>
    <property type="match status" value="1"/>
</dbReference>
<dbReference type="HOGENOM" id="CLU_000445_11_28_9"/>
<protein>
    <recommendedName>
        <fullName evidence="6">Diguanylate cyclase</fullName>
    </recommendedName>
</protein>
<dbReference type="GO" id="GO:0000160">
    <property type="term" value="P:phosphorelay signal transduction system"/>
    <property type="evidence" value="ECO:0007669"/>
    <property type="project" value="InterPro"/>
</dbReference>
<dbReference type="OrthoDB" id="9759607at2"/>
<dbReference type="InterPro" id="IPR050469">
    <property type="entry name" value="Diguanylate_Cyclase"/>
</dbReference>
<dbReference type="PANTHER" id="PTHR45138">
    <property type="entry name" value="REGULATORY COMPONENTS OF SENSORY TRANSDUCTION SYSTEM"/>
    <property type="match status" value="1"/>
</dbReference>
<dbReference type="GO" id="GO:1902201">
    <property type="term" value="P:negative regulation of bacterial-type flagellum-dependent cell motility"/>
    <property type="evidence" value="ECO:0007669"/>
    <property type="project" value="TreeGrafter"/>
</dbReference>
<dbReference type="Proteomes" id="UP000027980">
    <property type="component" value="Chromosome"/>
</dbReference>
<dbReference type="InterPro" id="IPR029787">
    <property type="entry name" value="Nucleotide_cyclase"/>
</dbReference>
<dbReference type="SUPFAM" id="SSF55073">
    <property type="entry name" value="Nucleotide cyclase"/>
    <property type="match status" value="1"/>
</dbReference>
<dbReference type="InterPro" id="IPR001789">
    <property type="entry name" value="Sig_transdc_resp-reg_receiver"/>
</dbReference>
<feature type="domain" description="GGDEF" evidence="3">
    <location>
        <begin position="248"/>
        <end position="382"/>
    </location>
</feature>
<dbReference type="Pfam" id="PF00072">
    <property type="entry name" value="Response_reg"/>
    <property type="match status" value="1"/>
</dbReference>
<dbReference type="PROSITE" id="PS50110">
    <property type="entry name" value="RESPONSE_REGULATORY"/>
    <property type="match status" value="1"/>
</dbReference>
<dbReference type="Gene3D" id="3.30.70.270">
    <property type="match status" value="1"/>
</dbReference>
<dbReference type="InterPro" id="IPR011006">
    <property type="entry name" value="CheY-like_superfamily"/>
</dbReference>
<dbReference type="GO" id="GO:0005886">
    <property type="term" value="C:plasma membrane"/>
    <property type="evidence" value="ECO:0007669"/>
    <property type="project" value="TreeGrafter"/>
</dbReference>
<dbReference type="InterPro" id="IPR043128">
    <property type="entry name" value="Rev_trsase/Diguanyl_cyclase"/>
</dbReference>
<name>A0A075LHA8_9BACI</name>
<dbReference type="Gene3D" id="3.40.50.2300">
    <property type="match status" value="1"/>
</dbReference>
<reference evidence="4 5" key="1">
    <citation type="submission" date="2014-07" db="EMBL/GenBank/DDBJ databases">
        <title>Complete genome sequence of a moderately halophilic bacterium Terribacillus aidingensis MP602, isolated from Cryptomeria fortunei in Tianmu mountain in China.</title>
        <authorList>
            <person name="Wang Y."/>
            <person name="Lu P."/>
            <person name="Zhang L."/>
        </authorList>
    </citation>
    <scope>NUCLEOTIDE SEQUENCE [LARGE SCALE GENOMIC DNA]</scope>
    <source>
        <strain evidence="4 5">MP602</strain>
    </source>
</reference>
<dbReference type="CDD" id="cd17574">
    <property type="entry name" value="REC_OmpR"/>
    <property type="match status" value="1"/>
</dbReference>
<dbReference type="PANTHER" id="PTHR45138:SF9">
    <property type="entry name" value="DIGUANYLATE CYCLASE DGCM-RELATED"/>
    <property type="match status" value="1"/>
</dbReference>
<dbReference type="PROSITE" id="PS50887">
    <property type="entry name" value="GGDEF"/>
    <property type="match status" value="1"/>
</dbReference>
<evidence type="ECO:0000256" key="1">
    <source>
        <dbReference type="PROSITE-ProRule" id="PRU00169"/>
    </source>
</evidence>
<evidence type="ECO:0000313" key="5">
    <source>
        <dbReference type="Proteomes" id="UP000027980"/>
    </source>
</evidence>
<dbReference type="SUPFAM" id="SSF52172">
    <property type="entry name" value="CheY-like"/>
    <property type="match status" value="1"/>
</dbReference>
<dbReference type="NCBIfam" id="TIGR00254">
    <property type="entry name" value="GGDEF"/>
    <property type="match status" value="1"/>
</dbReference>
<dbReference type="RefSeq" id="WP_038559333.1">
    <property type="nucleotide sequence ID" value="NZ_CP008876.1"/>
</dbReference>
<evidence type="ECO:0008006" key="6">
    <source>
        <dbReference type="Google" id="ProtNLM"/>
    </source>
</evidence>
<feature type="domain" description="Response regulatory" evidence="2">
    <location>
        <begin position="396"/>
        <end position="519"/>
    </location>
</feature>
<dbReference type="Pfam" id="PF00990">
    <property type="entry name" value="GGDEF"/>
    <property type="match status" value="1"/>
</dbReference>
<keyword evidence="1" id="KW-0597">Phosphoprotein</keyword>
<dbReference type="CDD" id="cd01949">
    <property type="entry name" value="GGDEF"/>
    <property type="match status" value="1"/>
</dbReference>
<dbReference type="SMART" id="SM00448">
    <property type="entry name" value="REC"/>
    <property type="match status" value="1"/>
</dbReference>